<evidence type="ECO:0000313" key="10">
    <source>
        <dbReference type="EMBL" id="CAA9343987.1"/>
    </source>
</evidence>
<feature type="region of interest" description="Disordered" evidence="8">
    <location>
        <begin position="162"/>
        <end position="182"/>
    </location>
</feature>
<organism evidence="10">
    <name type="scientific">uncultured Friedmanniella sp</name>
    <dbReference type="NCBI Taxonomy" id="335381"/>
    <lineage>
        <taxon>Bacteria</taxon>
        <taxon>Bacillati</taxon>
        <taxon>Actinomycetota</taxon>
        <taxon>Actinomycetes</taxon>
        <taxon>Propionibacteriales</taxon>
        <taxon>Nocardioidaceae</taxon>
        <taxon>Friedmanniella</taxon>
        <taxon>environmental samples</taxon>
    </lineage>
</organism>
<dbReference type="GO" id="GO:0005524">
    <property type="term" value="F:ATP binding"/>
    <property type="evidence" value="ECO:0007669"/>
    <property type="project" value="UniProtKB-UniRule"/>
</dbReference>
<sequence length="182" mass="20238">MFCPYCRHHDSKVLDSRTAEDGSSIRRRRQCPSCERRFTTVEQMQLVVVKRSGVVEPFGRDKVIGGVRKACKGRPVTEDQLARLGQVVEDALRASGSPEVPADEVGVAILGPLRDLDQVAYLRFASVYRQFRSVDDFEAEIALLRVEQDPIGVEPLIPDPVASQKVSSFTPHRLTPGRKAPP</sequence>
<dbReference type="PANTHER" id="PTHR30455:SF2">
    <property type="entry name" value="TRANSCRIPTIONAL REPRESSOR NRDR"/>
    <property type="match status" value="1"/>
</dbReference>
<dbReference type="InterPro" id="IPR055173">
    <property type="entry name" value="NrdR-like_N"/>
</dbReference>
<evidence type="ECO:0000256" key="4">
    <source>
        <dbReference type="ARBA" id="ARBA00023015"/>
    </source>
</evidence>
<protein>
    <recommendedName>
        <fullName evidence="7">Transcriptional repressor NrdR</fullName>
    </recommendedName>
</protein>
<feature type="domain" description="ATP-cone" evidence="9">
    <location>
        <begin position="46"/>
        <end position="136"/>
    </location>
</feature>
<evidence type="ECO:0000256" key="8">
    <source>
        <dbReference type="SAM" id="MobiDB-lite"/>
    </source>
</evidence>
<dbReference type="HAMAP" id="MF_00440">
    <property type="entry name" value="NrdR"/>
    <property type="match status" value="1"/>
</dbReference>
<keyword evidence="4 7" id="KW-0805">Transcription regulation</keyword>
<dbReference type="EMBL" id="CADCTS010000536">
    <property type="protein sequence ID" value="CAA9343987.1"/>
    <property type="molecule type" value="Genomic_DNA"/>
</dbReference>
<keyword evidence="2 7" id="KW-0547">Nucleotide-binding</keyword>
<evidence type="ECO:0000259" key="9">
    <source>
        <dbReference type="PROSITE" id="PS51161"/>
    </source>
</evidence>
<dbReference type="GO" id="GO:0008270">
    <property type="term" value="F:zinc ion binding"/>
    <property type="evidence" value="ECO:0007669"/>
    <property type="project" value="UniProtKB-UniRule"/>
</dbReference>
<dbReference type="AlphaFoldDB" id="A0A6J4LZD8"/>
<keyword evidence="7" id="KW-0479">Metal-binding</keyword>
<evidence type="ECO:0000256" key="5">
    <source>
        <dbReference type="ARBA" id="ARBA00023125"/>
    </source>
</evidence>
<dbReference type="GO" id="GO:0003677">
    <property type="term" value="F:DNA binding"/>
    <property type="evidence" value="ECO:0007669"/>
    <property type="project" value="UniProtKB-KW"/>
</dbReference>
<dbReference type="PROSITE" id="PS51161">
    <property type="entry name" value="ATP_CONE"/>
    <property type="match status" value="1"/>
</dbReference>
<evidence type="ECO:0000256" key="1">
    <source>
        <dbReference type="ARBA" id="ARBA00022491"/>
    </source>
</evidence>
<dbReference type="PANTHER" id="PTHR30455">
    <property type="entry name" value="TRANSCRIPTIONAL REPRESSOR NRDR"/>
    <property type="match status" value="1"/>
</dbReference>
<keyword evidence="7" id="KW-0863">Zinc-finger</keyword>
<keyword evidence="3 7" id="KW-0067">ATP-binding</keyword>
<keyword evidence="7" id="KW-0862">Zinc</keyword>
<comment type="function">
    <text evidence="7">Negatively regulates transcription of bacterial ribonucleotide reductase nrd genes and operons by binding to NrdR-boxes.</text>
</comment>
<proteinExistence type="inferred from homology"/>
<name>A0A6J4LZD8_9ACTN</name>
<comment type="similarity">
    <text evidence="7">Belongs to the NrdR family.</text>
</comment>
<dbReference type="GO" id="GO:0045892">
    <property type="term" value="P:negative regulation of DNA-templated transcription"/>
    <property type="evidence" value="ECO:0007669"/>
    <property type="project" value="UniProtKB-UniRule"/>
</dbReference>
<evidence type="ECO:0000256" key="3">
    <source>
        <dbReference type="ARBA" id="ARBA00022840"/>
    </source>
</evidence>
<dbReference type="InterPro" id="IPR003796">
    <property type="entry name" value="RNR_NrdR-like"/>
</dbReference>
<keyword evidence="1 7" id="KW-0678">Repressor</keyword>
<accession>A0A6J4LZD8</accession>
<evidence type="ECO:0000256" key="2">
    <source>
        <dbReference type="ARBA" id="ARBA00022741"/>
    </source>
</evidence>
<dbReference type="InterPro" id="IPR005144">
    <property type="entry name" value="ATP-cone_dom"/>
</dbReference>
<dbReference type="Pfam" id="PF03477">
    <property type="entry name" value="ATP-cone"/>
    <property type="match status" value="1"/>
</dbReference>
<evidence type="ECO:0000256" key="7">
    <source>
        <dbReference type="HAMAP-Rule" id="MF_00440"/>
    </source>
</evidence>
<dbReference type="NCBIfam" id="TIGR00244">
    <property type="entry name" value="transcriptional regulator NrdR"/>
    <property type="match status" value="1"/>
</dbReference>
<feature type="zinc finger region" evidence="7">
    <location>
        <begin position="3"/>
        <end position="34"/>
    </location>
</feature>
<comment type="cofactor">
    <cofactor evidence="7">
        <name>Zn(2+)</name>
        <dbReference type="ChEBI" id="CHEBI:29105"/>
    </cofactor>
    <text evidence="7">Binds 1 zinc ion.</text>
</comment>
<keyword evidence="5 7" id="KW-0238">DNA-binding</keyword>
<gene>
    <name evidence="7" type="primary">nrdR</name>
    <name evidence="10" type="ORF">AVDCRST_MAG48-3830</name>
</gene>
<dbReference type="Pfam" id="PF22811">
    <property type="entry name" value="Zn_ribbon_NrdR"/>
    <property type="match status" value="1"/>
</dbReference>
<keyword evidence="6 7" id="KW-0804">Transcription</keyword>
<evidence type="ECO:0000256" key="6">
    <source>
        <dbReference type="ARBA" id="ARBA00023163"/>
    </source>
</evidence>
<reference evidence="10" key="1">
    <citation type="submission" date="2020-02" db="EMBL/GenBank/DDBJ databases">
        <authorList>
            <person name="Meier V. D."/>
        </authorList>
    </citation>
    <scope>NUCLEOTIDE SEQUENCE</scope>
    <source>
        <strain evidence="10">AVDCRST_MAG48</strain>
    </source>
</reference>